<dbReference type="PANTHER" id="PTHR12174:SF103">
    <property type="entry name" value="INTRAMEMBRANE PROTEASE (IMPAS) FAMILY"/>
    <property type="match status" value="1"/>
</dbReference>
<feature type="transmembrane region" description="Helical" evidence="7">
    <location>
        <begin position="152"/>
        <end position="172"/>
    </location>
</feature>
<feature type="transmembrane region" description="Helical" evidence="7">
    <location>
        <begin position="239"/>
        <end position="259"/>
    </location>
</feature>
<dbReference type="EMBL" id="SUNJ01013306">
    <property type="protein sequence ID" value="TPP57363.1"/>
    <property type="molecule type" value="Genomic_DNA"/>
</dbReference>
<feature type="transmembrane region" description="Helical" evidence="7">
    <location>
        <begin position="121"/>
        <end position="140"/>
    </location>
</feature>
<dbReference type="SMART" id="SM00730">
    <property type="entry name" value="PSN"/>
    <property type="match status" value="1"/>
</dbReference>
<dbReference type="GO" id="GO:0005765">
    <property type="term" value="C:lysosomal membrane"/>
    <property type="evidence" value="ECO:0007669"/>
    <property type="project" value="TreeGrafter"/>
</dbReference>
<comment type="subcellular location">
    <subcellularLocation>
        <location evidence="1">Endomembrane system</location>
        <topology evidence="1">Multi-pass membrane protein</topology>
    </subcellularLocation>
</comment>
<proteinExistence type="inferred from homology"/>
<dbReference type="InterPro" id="IPR006639">
    <property type="entry name" value="Preselin/SPP"/>
</dbReference>
<keyword evidence="5 7" id="KW-1133">Transmembrane helix</keyword>
<organism evidence="8 9">
    <name type="scientific">Fasciola gigantica</name>
    <name type="common">Giant liver fluke</name>
    <dbReference type="NCBI Taxonomy" id="46835"/>
    <lineage>
        <taxon>Eukaryota</taxon>
        <taxon>Metazoa</taxon>
        <taxon>Spiralia</taxon>
        <taxon>Lophotrochozoa</taxon>
        <taxon>Platyhelminthes</taxon>
        <taxon>Trematoda</taxon>
        <taxon>Digenea</taxon>
        <taxon>Plagiorchiida</taxon>
        <taxon>Echinostomata</taxon>
        <taxon>Echinostomatoidea</taxon>
        <taxon>Fasciolidae</taxon>
        <taxon>Fasciola</taxon>
    </lineage>
</organism>
<reference evidence="8 9" key="1">
    <citation type="submission" date="2019-04" db="EMBL/GenBank/DDBJ databases">
        <title>Annotation for the trematode Fasciola gigantica.</title>
        <authorList>
            <person name="Choi Y.-J."/>
        </authorList>
    </citation>
    <scope>NUCLEOTIDE SEQUENCE [LARGE SCALE GENOMIC DNA]</scope>
    <source>
        <strain evidence="8">Uganda_cow_1</strain>
    </source>
</reference>
<evidence type="ECO:0000256" key="4">
    <source>
        <dbReference type="ARBA" id="ARBA00022801"/>
    </source>
</evidence>
<dbReference type="PANTHER" id="PTHR12174">
    <property type="entry name" value="SIGNAL PEPTIDE PEPTIDASE"/>
    <property type="match status" value="1"/>
</dbReference>
<feature type="transmembrane region" description="Helical" evidence="7">
    <location>
        <begin position="271"/>
        <end position="292"/>
    </location>
</feature>
<evidence type="ECO:0000256" key="3">
    <source>
        <dbReference type="ARBA" id="ARBA00022692"/>
    </source>
</evidence>
<comment type="similarity">
    <text evidence="2">Belongs to the peptidase A22B family.</text>
</comment>
<evidence type="ECO:0000256" key="7">
    <source>
        <dbReference type="SAM" id="Phobius"/>
    </source>
</evidence>
<feature type="transmembrane region" description="Helical" evidence="7">
    <location>
        <begin position="298"/>
        <end position="317"/>
    </location>
</feature>
<evidence type="ECO:0000256" key="1">
    <source>
        <dbReference type="ARBA" id="ARBA00004127"/>
    </source>
</evidence>
<evidence type="ECO:0000256" key="2">
    <source>
        <dbReference type="ARBA" id="ARBA00006859"/>
    </source>
</evidence>
<dbReference type="GO" id="GO:0098553">
    <property type="term" value="C:lumenal side of endoplasmic reticulum membrane"/>
    <property type="evidence" value="ECO:0007669"/>
    <property type="project" value="TreeGrafter"/>
</dbReference>
<dbReference type="GO" id="GO:0042500">
    <property type="term" value="F:aspartic endopeptidase activity, intramembrane cleaving"/>
    <property type="evidence" value="ECO:0007669"/>
    <property type="project" value="InterPro"/>
</dbReference>
<dbReference type="GO" id="GO:0030660">
    <property type="term" value="C:Golgi-associated vesicle membrane"/>
    <property type="evidence" value="ECO:0007669"/>
    <property type="project" value="TreeGrafter"/>
</dbReference>
<protein>
    <submittedName>
        <fullName evidence="8">Signal peptide peptidase 2B</fullName>
    </submittedName>
</protein>
<comment type="caution">
    <text evidence="8">The sequence shown here is derived from an EMBL/GenBank/DDBJ whole genome shotgun (WGS) entry which is preliminary data.</text>
</comment>
<dbReference type="Proteomes" id="UP000316759">
    <property type="component" value="Unassembled WGS sequence"/>
</dbReference>
<dbReference type="GO" id="GO:0033619">
    <property type="term" value="P:membrane protein proteolysis"/>
    <property type="evidence" value="ECO:0007669"/>
    <property type="project" value="TreeGrafter"/>
</dbReference>
<keyword evidence="6 7" id="KW-0472">Membrane</keyword>
<dbReference type="OrthoDB" id="29661at2759"/>
<evidence type="ECO:0000313" key="9">
    <source>
        <dbReference type="Proteomes" id="UP000316759"/>
    </source>
</evidence>
<keyword evidence="9" id="KW-1185">Reference proteome</keyword>
<keyword evidence="4" id="KW-0378">Hydrolase</keyword>
<name>A0A504Y8L7_FASGI</name>
<feature type="transmembrane region" description="Helical" evidence="7">
    <location>
        <begin position="7"/>
        <end position="31"/>
    </location>
</feature>
<evidence type="ECO:0000256" key="6">
    <source>
        <dbReference type="ARBA" id="ARBA00023136"/>
    </source>
</evidence>
<dbReference type="AlphaFoldDB" id="A0A504Y8L7"/>
<dbReference type="GO" id="GO:0098554">
    <property type="term" value="C:cytoplasmic side of endoplasmic reticulum membrane"/>
    <property type="evidence" value="ECO:0007669"/>
    <property type="project" value="TreeGrafter"/>
</dbReference>
<feature type="transmembrane region" description="Helical" evidence="7">
    <location>
        <begin position="96"/>
        <end position="115"/>
    </location>
</feature>
<evidence type="ECO:0000313" key="8">
    <source>
        <dbReference type="EMBL" id="TPP57363.1"/>
    </source>
</evidence>
<sequence length="469" mass="52801">MLGQSKCASYLAVGGLVVIASSMLLLYYFFYDITDFQRPFLYLVVYMAIALFCFLGAMSIAYVLTFWIKRLCVPNEKRLALNFHIRSRQFSYKFSIINITLLPLGIAYMIVWVVYRNDPDIGWPMQTVTGVFLIAYLLSVSIPLPSLRIITILYLAFVFYDIFFVFITKTFWSHPTPDPSTVTEATLIRAARSADSHGFMEAVALGTAGRSGESIPATFRWRIHQTVGQYGCSYRDDRMLLGFGDAVIPGLLSAFLIFYDALWEIKYLRHFVASFIGYVVGIVLAFVVSMSTQSAQPALIYLCPCTLGLAVLTAAIFGGKSELARLWNGQLPMPLEPPAYTTTPEEQDYPKYTDSVFLFQSDVTTNTTDRPPMTTGDVIGKVHASTNWAAKFPAIFVIRVTQEQYSNSGCCFVMFHQLRFFDFALSPIHSPLLCISIFCVLSDIYLSATDYSNTISFIQTFILSCFEQH</sequence>
<evidence type="ECO:0000256" key="5">
    <source>
        <dbReference type="ARBA" id="ARBA00022989"/>
    </source>
</evidence>
<dbReference type="InterPro" id="IPR007369">
    <property type="entry name" value="Peptidase_A22B_SPP"/>
</dbReference>
<gene>
    <name evidence="8" type="ORF">FGIG_10227</name>
</gene>
<keyword evidence="3 7" id="KW-0812">Transmembrane</keyword>
<accession>A0A504Y8L7</accession>
<feature type="transmembrane region" description="Helical" evidence="7">
    <location>
        <begin position="43"/>
        <end position="68"/>
    </location>
</feature>
<dbReference type="Pfam" id="PF04258">
    <property type="entry name" value="Peptidase_A22B"/>
    <property type="match status" value="1"/>
</dbReference>